<organism evidence="4 5">
    <name type="scientific">Gonium pectorale</name>
    <name type="common">Green alga</name>
    <dbReference type="NCBI Taxonomy" id="33097"/>
    <lineage>
        <taxon>Eukaryota</taxon>
        <taxon>Viridiplantae</taxon>
        <taxon>Chlorophyta</taxon>
        <taxon>core chlorophytes</taxon>
        <taxon>Chlorophyceae</taxon>
        <taxon>CS clade</taxon>
        <taxon>Chlamydomonadales</taxon>
        <taxon>Volvocaceae</taxon>
        <taxon>Gonium</taxon>
    </lineage>
</organism>
<evidence type="ECO:0000259" key="2">
    <source>
        <dbReference type="Pfam" id="PF07944"/>
    </source>
</evidence>
<dbReference type="SUPFAM" id="SSF48208">
    <property type="entry name" value="Six-hairpin glycosidases"/>
    <property type="match status" value="1"/>
</dbReference>
<accession>A0A150H2U2</accession>
<feature type="compositionally biased region" description="Low complexity" evidence="1">
    <location>
        <begin position="652"/>
        <end position="671"/>
    </location>
</feature>
<dbReference type="PANTHER" id="PTHR31151">
    <property type="entry name" value="PROLINE-TRNA LIGASE (DUF1680)"/>
    <property type="match status" value="1"/>
</dbReference>
<dbReference type="InterPro" id="IPR008928">
    <property type="entry name" value="6-hairpin_glycosidase_sf"/>
</dbReference>
<protein>
    <submittedName>
        <fullName evidence="4">Uncharacterized protein</fullName>
    </submittedName>
</protein>
<dbReference type="AlphaFoldDB" id="A0A150H2U2"/>
<reference evidence="5" key="1">
    <citation type="journal article" date="2016" name="Nat. Commun.">
        <title>The Gonium pectorale genome demonstrates co-option of cell cycle regulation during the evolution of multicellularity.</title>
        <authorList>
            <person name="Hanschen E.R."/>
            <person name="Marriage T.N."/>
            <person name="Ferris P.J."/>
            <person name="Hamaji T."/>
            <person name="Toyoda A."/>
            <person name="Fujiyama A."/>
            <person name="Neme R."/>
            <person name="Noguchi H."/>
            <person name="Minakuchi Y."/>
            <person name="Suzuki M."/>
            <person name="Kawai-Toyooka H."/>
            <person name="Smith D.R."/>
            <person name="Sparks H."/>
            <person name="Anderson J."/>
            <person name="Bakaric R."/>
            <person name="Luria V."/>
            <person name="Karger A."/>
            <person name="Kirschner M.W."/>
            <person name="Durand P.M."/>
            <person name="Michod R.E."/>
            <person name="Nozaki H."/>
            <person name="Olson B.J."/>
        </authorList>
    </citation>
    <scope>NUCLEOTIDE SEQUENCE [LARGE SCALE GENOMIC DNA]</scope>
    <source>
        <strain evidence="5">NIES-2863</strain>
    </source>
</reference>
<dbReference type="GO" id="GO:0046373">
    <property type="term" value="P:L-arabinose metabolic process"/>
    <property type="evidence" value="ECO:0007669"/>
    <property type="project" value="InterPro"/>
</dbReference>
<keyword evidence="5" id="KW-1185">Reference proteome</keyword>
<comment type="caution">
    <text evidence="4">The sequence shown here is derived from an EMBL/GenBank/DDBJ whole genome shotgun (WGS) entry which is preliminary data.</text>
</comment>
<evidence type="ECO:0000256" key="1">
    <source>
        <dbReference type="SAM" id="MobiDB-lite"/>
    </source>
</evidence>
<dbReference type="SUPFAM" id="SSF110221">
    <property type="entry name" value="AbfB domain"/>
    <property type="match status" value="1"/>
</dbReference>
<feature type="domain" description="Non-reducing end beta-L-arabinofuranosidase-like GH127 middle" evidence="3">
    <location>
        <begin position="404"/>
        <end position="529"/>
    </location>
</feature>
<dbReference type="InterPro" id="IPR012878">
    <property type="entry name" value="Beta-AFase-like_GH127_cat"/>
</dbReference>
<dbReference type="InterPro" id="IPR036195">
    <property type="entry name" value="AbfB_ABD_sf"/>
</dbReference>
<dbReference type="OrthoDB" id="5358475at2759"/>
<dbReference type="Gene3D" id="2.80.10.50">
    <property type="match status" value="1"/>
</dbReference>
<evidence type="ECO:0000259" key="3">
    <source>
        <dbReference type="Pfam" id="PF20736"/>
    </source>
</evidence>
<dbReference type="Pfam" id="PF07944">
    <property type="entry name" value="Beta-AFase-like_GH127_cat"/>
    <property type="match status" value="1"/>
</dbReference>
<dbReference type="EMBL" id="LSYV01000002">
    <property type="protein sequence ID" value="KXZ56391.1"/>
    <property type="molecule type" value="Genomic_DNA"/>
</dbReference>
<dbReference type="GO" id="GO:0046556">
    <property type="term" value="F:alpha-L-arabinofuranosidase activity"/>
    <property type="evidence" value="ECO:0007669"/>
    <property type="project" value="InterPro"/>
</dbReference>
<name>A0A150H2U2_GONPE</name>
<dbReference type="PANTHER" id="PTHR31151:SF0">
    <property type="entry name" value="PROLINE-TRNA LIGASE (DUF1680)"/>
    <property type="match status" value="1"/>
</dbReference>
<evidence type="ECO:0000313" key="5">
    <source>
        <dbReference type="Proteomes" id="UP000075714"/>
    </source>
</evidence>
<sequence>MISELGKVQQAMGLGGYLSAFPKEFFNRIHKIIAGLVDAYELGGQAEALPMAVRMVAYHWNRTQAVIQSKGRDHWNAVLNCEFGGMNEILYRLYRITREPTHLEFAKLFNKPQFREPMEQGHDVLPGLHANTHLAQVAGFAEAYDAVGDEGARTATLKFFNIVTGHHSFATGGSNDHEFWQEPDRMASAIWKQKDAVETQETCTQYDILKIARSLFRWTGNASFADFYERALLNGILGTARLPPEDWPEHALPHRHGDGAHHHHHHHVNHLRSLVTAGGEGAAQGGPGAGAGEGPGAGAVIVSPHRRQHNEEWLQWWAFAKPQPEWNASDAHGPGVFLYLLPMGTGQSKSDNIHHWGFPFHSFWCCYGTVVESYAKLADSIYFKDMQPLQSGADSSSPKLPPRLYINQMVSSRATWAEMGLRITMEADMLAPGPAATADIRLESLSSNSAGGGAGGSPRGFTLMVRVPHWARAHGGGARKASAGSREGININVNGQLWASCPGPPQPGSYCQVTRQWSPGDTVALRMPMRWWLKPLPENRPQYHGLQAIMMGPFVMAGITHVERRLVLPPAGAEAASAAVGARTAPPHDLHGRVYPPEEADELLTLTAGWNSSLAVRHDSQLLYVSALEDGGDAMDATFRLGRGCHHGHGPGQASSSSSSSHHGLLSLLHGSGEDESAGSETSSHGSLSGAFSSLHSLMRLGQHDSGQQLSLESMSYPNHYIAYDHTDVLVLQPGSSRSADAPFAPCSRALWMMRPGLDDASRVLCRKSCNWCKATASALRLRQRPANSPAFAAASSFRLSPPARRAYPAGSYVLAGLNRHYLLAPLGNLVDERYTAYFMTENGAEAAQA</sequence>
<feature type="region of interest" description="Disordered" evidence="1">
    <location>
        <begin position="645"/>
        <end position="688"/>
    </location>
</feature>
<dbReference type="Proteomes" id="UP000075714">
    <property type="component" value="Unassembled WGS sequence"/>
</dbReference>
<dbReference type="Pfam" id="PF20736">
    <property type="entry name" value="Glyco_hydro127M"/>
    <property type="match status" value="1"/>
</dbReference>
<dbReference type="InterPro" id="IPR049046">
    <property type="entry name" value="Beta-AFase-like_GH127_middle"/>
</dbReference>
<feature type="domain" description="Non-reducing end beta-L-arabinofuranosidase-like GH127 catalytic" evidence="2">
    <location>
        <begin position="1"/>
        <end position="241"/>
    </location>
</feature>
<evidence type="ECO:0000313" key="4">
    <source>
        <dbReference type="EMBL" id="KXZ56391.1"/>
    </source>
</evidence>
<proteinExistence type="predicted"/>
<gene>
    <name evidence="4" type="ORF">GPECTOR_1g347</name>
</gene>